<proteinExistence type="predicted"/>
<organism evidence="2">
    <name type="scientific">Desulfomonile tiedjei</name>
    <dbReference type="NCBI Taxonomy" id="2358"/>
    <lineage>
        <taxon>Bacteria</taxon>
        <taxon>Pseudomonadati</taxon>
        <taxon>Thermodesulfobacteriota</taxon>
        <taxon>Desulfomonilia</taxon>
        <taxon>Desulfomonilales</taxon>
        <taxon>Desulfomonilaceae</taxon>
        <taxon>Desulfomonile</taxon>
    </lineage>
</organism>
<gene>
    <name evidence="2" type="ORF">ENV54_03140</name>
</gene>
<evidence type="ECO:0000313" key="2">
    <source>
        <dbReference type="EMBL" id="HGH60277.1"/>
    </source>
</evidence>
<dbReference type="AlphaFoldDB" id="A0A7C4EW75"/>
<sequence length="116" mass="13219">MGMFRDVETEEPSLVKEMAESLGSAGAKLEDLLEKIQQALDQVNRWESCLAGVSSEEKEVLIPAFHQTIREYNALVEQAENALAWLLIQREACGFRTHKNVHLFYPIPSKMKLYIP</sequence>
<accession>A0A7C4EW75</accession>
<dbReference type="EMBL" id="DTGT01000102">
    <property type="protein sequence ID" value="HGH60277.1"/>
    <property type="molecule type" value="Genomic_DNA"/>
</dbReference>
<reference evidence="2" key="1">
    <citation type="journal article" date="2020" name="mSystems">
        <title>Genome- and Community-Level Interaction Insights into Carbon Utilization and Element Cycling Functions of Hydrothermarchaeota in Hydrothermal Sediment.</title>
        <authorList>
            <person name="Zhou Z."/>
            <person name="Liu Y."/>
            <person name="Xu W."/>
            <person name="Pan J."/>
            <person name="Luo Z.H."/>
            <person name="Li M."/>
        </authorList>
    </citation>
    <scope>NUCLEOTIDE SEQUENCE [LARGE SCALE GENOMIC DNA]</scope>
    <source>
        <strain evidence="2">SpSt-769</strain>
    </source>
</reference>
<protein>
    <submittedName>
        <fullName evidence="2">Uncharacterized protein</fullName>
    </submittedName>
</protein>
<comment type="caution">
    <text evidence="2">The sequence shown here is derived from an EMBL/GenBank/DDBJ whole genome shotgun (WGS) entry which is preliminary data.</text>
</comment>
<keyword evidence="1" id="KW-0175">Coiled coil</keyword>
<feature type="coiled-coil region" evidence="1">
    <location>
        <begin position="22"/>
        <end position="89"/>
    </location>
</feature>
<evidence type="ECO:0000256" key="1">
    <source>
        <dbReference type="SAM" id="Coils"/>
    </source>
</evidence>
<name>A0A7C4EW75_9BACT</name>